<reference evidence="1 2" key="1">
    <citation type="submission" date="2024-09" db="EMBL/GenBank/DDBJ databases">
        <authorList>
            <person name="Sun Q."/>
            <person name="Mori K."/>
        </authorList>
    </citation>
    <scope>NUCLEOTIDE SEQUENCE [LARGE SCALE GENOMIC DNA]</scope>
    <source>
        <strain evidence="1 2">JCM 9767</strain>
    </source>
</reference>
<dbReference type="RefSeq" id="WP_380956974.1">
    <property type="nucleotide sequence ID" value="NZ_JBHMDI010000146.1"/>
</dbReference>
<evidence type="ECO:0000313" key="2">
    <source>
        <dbReference type="Proteomes" id="UP001589753"/>
    </source>
</evidence>
<dbReference type="Proteomes" id="UP001589753">
    <property type="component" value="Unassembled WGS sequence"/>
</dbReference>
<keyword evidence="2" id="KW-1185">Reference proteome</keyword>
<comment type="caution">
    <text evidence="1">The sequence shown here is derived from an EMBL/GenBank/DDBJ whole genome shotgun (WGS) entry which is preliminary data.</text>
</comment>
<evidence type="ECO:0000313" key="1">
    <source>
        <dbReference type="EMBL" id="MFB9351958.1"/>
    </source>
</evidence>
<sequence length="133" mass="15378">MGRRRKRPRRLKGSPVTLCDLCAMVLPADEAVRAYVPDSSAAHPTHDWFDGLRLLTACGEPHLERLREEYRRRPFVQEELWAAKIGQVLADGPPSLTLVQLACLTGLHEPEIRRAVAWRNRRRQEPRRERPEP</sequence>
<accession>A0ABV5LIH0</accession>
<dbReference type="EMBL" id="JBHMDI010000146">
    <property type="protein sequence ID" value="MFB9351958.1"/>
    <property type="molecule type" value="Genomic_DNA"/>
</dbReference>
<name>A0ABV5LIH0_9ACTN</name>
<gene>
    <name evidence="1" type="ORF">ACFFUA_31860</name>
</gene>
<proteinExistence type="predicted"/>
<organism evidence="1 2">
    <name type="scientific">Streptomyces heliomycini</name>
    <dbReference type="NCBI Taxonomy" id="284032"/>
    <lineage>
        <taxon>Bacteria</taxon>
        <taxon>Bacillati</taxon>
        <taxon>Actinomycetota</taxon>
        <taxon>Actinomycetes</taxon>
        <taxon>Kitasatosporales</taxon>
        <taxon>Streptomycetaceae</taxon>
        <taxon>Streptomyces</taxon>
    </lineage>
</organism>
<evidence type="ECO:0008006" key="3">
    <source>
        <dbReference type="Google" id="ProtNLM"/>
    </source>
</evidence>
<protein>
    <recommendedName>
        <fullName evidence="3">Helix-turn-helix DNA binding domain protein</fullName>
    </recommendedName>
</protein>